<dbReference type="InterPro" id="IPR003035">
    <property type="entry name" value="RWP-RK_dom"/>
</dbReference>
<dbReference type="GO" id="GO:0003700">
    <property type="term" value="F:DNA-binding transcription factor activity"/>
    <property type="evidence" value="ECO:0007669"/>
    <property type="project" value="InterPro"/>
</dbReference>
<dbReference type="InterPro" id="IPR044607">
    <property type="entry name" value="RKD-like"/>
</dbReference>
<dbReference type="Proteomes" id="UP000290289">
    <property type="component" value="Chromosome 1"/>
</dbReference>
<dbReference type="GO" id="GO:0003677">
    <property type="term" value="F:DNA binding"/>
    <property type="evidence" value="ECO:0007669"/>
    <property type="project" value="UniProtKB-KW"/>
</dbReference>
<dbReference type="STRING" id="3750.A0A498KKN5"/>
<keyword evidence="6" id="KW-0539">Nucleus</keyword>
<feature type="domain" description="RWP-RK" evidence="7">
    <location>
        <begin position="135"/>
        <end position="221"/>
    </location>
</feature>
<dbReference type="EMBL" id="RDQH01000327">
    <property type="protein sequence ID" value="RXI08288.1"/>
    <property type="molecule type" value="Genomic_DNA"/>
</dbReference>
<evidence type="ECO:0000313" key="9">
    <source>
        <dbReference type="Proteomes" id="UP000290289"/>
    </source>
</evidence>
<keyword evidence="2" id="KW-0805">Transcription regulation</keyword>
<evidence type="ECO:0000256" key="4">
    <source>
        <dbReference type="ARBA" id="ARBA00023125"/>
    </source>
</evidence>
<gene>
    <name evidence="8" type="ORF">DVH24_022432</name>
</gene>
<name>A0A498KKN5_MALDO</name>
<reference evidence="8 9" key="1">
    <citation type="submission" date="2018-10" db="EMBL/GenBank/DDBJ databases">
        <title>A high-quality apple genome assembly.</title>
        <authorList>
            <person name="Hu J."/>
        </authorList>
    </citation>
    <scope>NUCLEOTIDE SEQUENCE [LARGE SCALE GENOMIC DNA]</scope>
    <source>
        <strain evidence="9">cv. HFTH1</strain>
        <tissue evidence="8">Young leaf</tissue>
    </source>
</reference>
<dbReference type="PROSITE" id="PS51519">
    <property type="entry name" value="RWP_RK"/>
    <property type="match status" value="1"/>
</dbReference>
<sequence length="262" mass="30047">MADSIFSQLLVPKIETDPHDEFNSSIQYYQDPCQDQNAALESLRLENFNRCNSPPLPLQYNSNQLPLMGSQDFEDLGIWDYILDDAAVPSPFDYEVVDENPLTTMAESIVCSNSVSGDVFRMLDWGMEGWGKHDGEGMTKNGSCSKRMSAAPLELDEIQKYFDVPITQAAKELKVGLTVLKRRCRELNIMRWPHRKLRSLNALIENVKGMGLTDELRMLEEHKRILEQLPDMELPERAKRLRQACFKANYKKKRTWCLTAGP</sequence>
<dbReference type="Gramene" id="mRNA:MD01G0179700">
    <property type="protein sequence ID" value="mRNA:MD01G0179700"/>
    <property type="gene ID" value="MD01G0179700"/>
</dbReference>
<evidence type="ECO:0000256" key="3">
    <source>
        <dbReference type="ARBA" id="ARBA00023054"/>
    </source>
</evidence>
<keyword evidence="4" id="KW-0238">DNA-binding</keyword>
<dbReference type="PANTHER" id="PTHR46373:SF20">
    <property type="entry name" value="PROTEIN RKD1"/>
    <property type="match status" value="1"/>
</dbReference>
<dbReference type="AlphaFoldDB" id="A0A498KKN5"/>
<keyword evidence="3" id="KW-0175">Coiled coil</keyword>
<evidence type="ECO:0000259" key="7">
    <source>
        <dbReference type="PROSITE" id="PS51519"/>
    </source>
</evidence>
<dbReference type="PANTHER" id="PTHR46373">
    <property type="entry name" value="PROTEIN RKD4"/>
    <property type="match status" value="1"/>
</dbReference>
<evidence type="ECO:0000256" key="5">
    <source>
        <dbReference type="ARBA" id="ARBA00023163"/>
    </source>
</evidence>
<comment type="caution">
    <text evidence="8">The sequence shown here is derived from an EMBL/GenBank/DDBJ whole genome shotgun (WGS) entry which is preliminary data.</text>
</comment>
<organism evidence="8 9">
    <name type="scientific">Malus domestica</name>
    <name type="common">Apple</name>
    <name type="synonym">Pyrus malus</name>
    <dbReference type="NCBI Taxonomy" id="3750"/>
    <lineage>
        <taxon>Eukaryota</taxon>
        <taxon>Viridiplantae</taxon>
        <taxon>Streptophyta</taxon>
        <taxon>Embryophyta</taxon>
        <taxon>Tracheophyta</taxon>
        <taxon>Spermatophyta</taxon>
        <taxon>Magnoliopsida</taxon>
        <taxon>eudicotyledons</taxon>
        <taxon>Gunneridae</taxon>
        <taxon>Pentapetalae</taxon>
        <taxon>rosids</taxon>
        <taxon>fabids</taxon>
        <taxon>Rosales</taxon>
        <taxon>Rosaceae</taxon>
        <taxon>Amygdaloideae</taxon>
        <taxon>Maleae</taxon>
        <taxon>Malus</taxon>
    </lineage>
</organism>
<keyword evidence="9" id="KW-1185">Reference proteome</keyword>
<protein>
    <recommendedName>
        <fullName evidence="7">RWP-RK domain-containing protein</fullName>
    </recommendedName>
</protein>
<evidence type="ECO:0000256" key="6">
    <source>
        <dbReference type="ARBA" id="ARBA00023242"/>
    </source>
</evidence>
<evidence type="ECO:0000256" key="2">
    <source>
        <dbReference type="ARBA" id="ARBA00023015"/>
    </source>
</evidence>
<evidence type="ECO:0000313" key="8">
    <source>
        <dbReference type="EMBL" id="RXI08288.1"/>
    </source>
</evidence>
<dbReference type="Pfam" id="PF02042">
    <property type="entry name" value="RWP-RK"/>
    <property type="match status" value="1"/>
</dbReference>
<accession>A0A498KKN5</accession>
<evidence type="ECO:0000256" key="1">
    <source>
        <dbReference type="ARBA" id="ARBA00004049"/>
    </source>
</evidence>
<proteinExistence type="predicted"/>
<keyword evidence="5" id="KW-0804">Transcription</keyword>
<comment type="function">
    <text evidence="1">Putative transcription factor.</text>
</comment>